<accession>A0ACB9AAD3</accession>
<evidence type="ECO:0000313" key="1">
    <source>
        <dbReference type="EMBL" id="KAI3707087.1"/>
    </source>
</evidence>
<reference evidence="1 2" key="2">
    <citation type="journal article" date="2022" name="Mol. Ecol. Resour.">
        <title>The genomes of chicory, endive, great burdock and yacon provide insights into Asteraceae paleo-polyploidization history and plant inulin production.</title>
        <authorList>
            <person name="Fan W."/>
            <person name="Wang S."/>
            <person name="Wang H."/>
            <person name="Wang A."/>
            <person name="Jiang F."/>
            <person name="Liu H."/>
            <person name="Zhao H."/>
            <person name="Xu D."/>
            <person name="Zhang Y."/>
        </authorList>
    </citation>
    <scope>NUCLEOTIDE SEQUENCE [LARGE SCALE GENOMIC DNA]</scope>
    <source>
        <strain evidence="2">cv. Niubang</strain>
    </source>
</reference>
<name>A0ACB9AAD3_ARCLA</name>
<dbReference type="Proteomes" id="UP001055879">
    <property type="component" value="Linkage Group LG08"/>
</dbReference>
<sequence length="153" mass="17501">MDVNSKHVPIFKVSQKENSYKASQEVEINGSPHLNGTNKVNKQFPAHNGTILKETRSGPGKRNTYTKQKEDDSMKRQGSSERRNAEGKQLQERVSMNSKTIDRRKASEREKKLKRMENVGLGRGKVSFHLLKQMESDRSKENVYQKGARGKIE</sequence>
<keyword evidence="2" id="KW-1185">Reference proteome</keyword>
<reference evidence="2" key="1">
    <citation type="journal article" date="2022" name="Mol. Ecol. Resour.">
        <title>The genomes of chicory, endive, great burdock and yacon provide insights into Asteraceae palaeo-polyploidization history and plant inulin production.</title>
        <authorList>
            <person name="Fan W."/>
            <person name="Wang S."/>
            <person name="Wang H."/>
            <person name="Wang A."/>
            <person name="Jiang F."/>
            <person name="Liu H."/>
            <person name="Zhao H."/>
            <person name="Xu D."/>
            <person name="Zhang Y."/>
        </authorList>
    </citation>
    <scope>NUCLEOTIDE SEQUENCE [LARGE SCALE GENOMIC DNA]</scope>
    <source>
        <strain evidence="2">cv. Niubang</strain>
    </source>
</reference>
<proteinExistence type="predicted"/>
<gene>
    <name evidence="1" type="ORF">L6452_25296</name>
</gene>
<evidence type="ECO:0000313" key="2">
    <source>
        <dbReference type="Proteomes" id="UP001055879"/>
    </source>
</evidence>
<dbReference type="EMBL" id="CM042054">
    <property type="protein sequence ID" value="KAI3707087.1"/>
    <property type="molecule type" value="Genomic_DNA"/>
</dbReference>
<protein>
    <submittedName>
        <fullName evidence="1">Uncharacterized protein</fullName>
    </submittedName>
</protein>
<organism evidence="1 2">
    <name type="scientific">Arctium lappa</name>
    <name type="common">Greater burdock</name>
    <name type="synonym">Lappa major</name>
    <dbReference type="NCBI Taxonomy" id="4217"/>
    <lineage>
        <taxon>Eukaryota</taxon>
        <taxon>Viridiplantae</taxon>
        <taxon>Streptophyta</taxon>
        <taxon>Embryophyta</taxon>
        <taxon>Tracheophyta</taxon>
        <taxon>Spermatophyta</taxon>
        <taxon>Magnoliopsida</taxon>
        <taxon>eudicotyledons</taxon>
        <taxon>Gunneridae</taxon>
        <taxon>Pentapetalae</taxon>
        <taxon>asterids</taxon>
        <taxon>campanulids</taxon>
        <taxon>Asterales</taxon>
        <taxon>Asteraceae</taxon>
        <taxon>Carduoideae</taxon>
        <taxon>Cardueae</taxon>
        <taxon>Arctiinae</taxon>
        <taxon>Arctium</taxon>
    </lineage>
</organism>
<comment type="caution">
    <text evidence="1">The sequence shown here is derived from an EMBL/GenBank/DDBJ whole genome shotgun (WGS) entry which is preliminary data.</text>
</comment>